<keyword evidence="1" id="KW-0472">Membrane</keyword>
<protein>
    <submittedName>
        <fullName evidence="2">Uncharacterized protein</fullName>
    </submittedName>
</protein>
<evidence type="ECO:0000256" key="1">
    <source>
        <dbReference type="SAM" id="Phobius"/>
    </source>
</evidence>
<feature type="transmembrane region" description="Helical" evidence="1">
    <location>
        <begin position="20"/>
        <end position="41"/>
    </location>
</feature>
<reference evidence="2 3" key="1">
    <citation type="submission" date="2018-03" db="EMBL/GenBank/DDBJ databases">
        <title>Draft genome sequence of Rohu Carp (Labeo rohita).</title>
        <authorList>
            <person name="Das P."/>
            <person name="Kushwaha B."/>
            <person name="Joshi C.G."/>
            <person name="Kumar D."/>
            <person name="Nagpure N.S."/>
            <person name="Sahoo L."/>
            <person name="Das S.P."/>
            <person name="Bit A."/>
            <person name="Patnaik S."/>
            <person name="Meher P.K."/>
            <person name="Jayasankar P."/>
            <person name="Koringa P.G."/>
            <person name="Patel N.V."/>
            <person name="Hinsu A.T."/>
            <person name="Kumar R."/>
            <person name="Pandey M."/>
            <person name="Agarwal S."/>
            <person name="Srivastava S."/>
            <person name="Singh M."/>
            <person name="Iquebal M.A."/>
            <person name="Jaiswal S."/>
            <person name="Angadi U.B."/>
            <person name="Kumar N."/>
            <person name="Raza M."/>
            <person name="Shah T.M."/>
            <person name="Rai A."/>
            <person name="Jena J.K."/>
        </authorList>
    </citation>
    <scope>NUCLEOTIDE SEQUENCE [LARGE SCALE GENOMIC DNA]</scope>
    <source>
        <strain evidence="2">DASCIFA01</strain>
        <tissue evidence="2">Testis</tissue>
    </source>
</reference>
<accession>A0A498NDW2</accession>
<evidence type="ECO:0000313" key="2">
    <source>
        <dbReference type="EMBL" id="RXN30634.1"/>
    </source>
</evidence>
<keyword evidence="1" id="KW-0812">Transmembrane</keyword>
<dbReference type="Proteomes" id="UP000290572">
    <property type="component" value="Unassembled WGS sequence"/>
</dbReference>
<sequence length="80" mass="8512">MPAAHPRPSPDSDSAAKDPIFTSAAMTCHAALSINAYLAGFSSTHSVSRNRLKLTDHEDGAHWHGNLLHNPPAKAQSTNL</sequence>
<dbReference type="AlphaFoldDB" id="A0A498NDW2"/>
<comment type="caution">
    <text evidence="2">The sequence shown here is derived from an EMBL/GenBank/DDBJ whole genome shotgun (WGS) entry which is preliminary data.</text>
</comment>
<organism evidence="2 3">
    <name type="scientific">Labeo rohita</name>
    <name type="common">Indian major carp</name>
    <name type="synonym">Cyprinus rohita</name>
    <dbReference type="NCBI Taxonomy" id="84645"/>
    <lineage>
        <taxon>Eukaryota</taxon>
        <taxon>Metazoa</taxon>
        <taxon>Chordata</taxon>
        <taxon>Craniata</taxon>
        <taxon>Vertebrata</taxon>
        <taxon>Euteleostomi</taxon>
        <taxon>Actinopterygii</taxon>
        <taxon>Neopterygii</taxon>
        <taxon>Teleostei</taxon>
        <taxon>Ostariophysi</taxon>
        <taxon>Cypriniformes</taxon>
        <taxon>Cyprinidae</taxon>
        <taxon>Labeoninae</taxon>
        <taxon>Labeonini</taxon>
        <taxon>Labeo</taxon>
    </lineage>
</organism>
<evidence type="ECO:0000313" key="3">
    <source>
        <dbReference type="Proteomes" id="UP000290572"/>
    </source>
</evidence>
<gene>
    <name evidence="2" type="ORF">ROHU_017540</name>
</gene>
<name>A0A498NDW2_LABRO</name>
<proteinExistence type="predicted"/>
<keyword evidence="1" id="KW-1133">Transmembrane helix</keyword>
<dbReference type="EMBL" id="QBIY01011554">
    <property type="protein sequence ID" value="RXN30634.1"/>
    <property type="molecule type" value="Genomic_DNA"/>
</dbReference>
<keyword evidence="3" id="KW-1185">Reference proteome</keyword>